<gene>
    <name evidence="2" type="ORF">Micbo1qcDRAFT_5243</name>
</gene>
<accession>A0A136JIW8</accession>
<dbReference type="EMBL" id="KQ964245">
    <property type="protein sequence ID" value="KXJ97082.1"/>
    <property type="molecule type" value="Genomic_DNA"/>
</dbReference>
<feature type="region of interest" description="Disordered" evidence="1">
    <location>
        <begin position="109"/>
        <end position="132"/>
    </location>
</feature>
<protein>
    <submittedName>
        <fullName evidence="2">Uncharacterized protein</fullName>
    </submittedName>
</protein>
<dbReference type="Proteomes" id="UP000070501">
    <property type="component" value="Unassembled WGS sequence"/>
</dbReference>
<feature type="compositionally biased region" description="Polar residues" evidence="1">
    <location>
        <begin position="122"/>
        <end position="132"/>
    </location>
</feature>
<evidence type="ECO:0000313" key="3">
    <source>
        <dbReference type="Proteomes" id="UP000070501"/>
    </source>
</evidence>
<organism evidence="2 3">
    <name type="scientific">Microdochium bolleyi</name>
    <dbReference type="NCBI Taxonomy" id="196109"/>
    <lineage>
        <taxon>Eukaryota</taxon>
        <taxon>Fungi</taxon>
        <taxon>Dikarya</taxon>
        <taxon>Ascomycota</taxon>
        <taxon>Pezizomycotina</taxon>
        <taxon>Sordariomycetes</taxon>
        <taxon>Xylariomycetidae</taxon>
        <taxon>Xylariales</taxon>
        <taxon>Microdochiaceae</taxon>
        <taxon>Microdochium</taxon>
    </lineage>
</organism>
<dbReference type="AlphaFoldDB" id="A0A136JIW8"/>
<sequence length="132" mass="14793">MCHLDSRARRSTRCTPRRLLPCNYCEDRPARLGFLARNMPRCHQRLRSKDADCINQILPAPESDDTGSGRSWPRIMRLNGARRFQAGWTFPSGIILPFDSQGAGRLACGGTTHARRDGHDSSGPSNYYSLTT</sequence>
<dbReference type="InParanoid" id="A0A136JIW8"/>
<proteinExistence type="predicted"/>
<keyword evidence="3" id="KW-1185">Reference proteome</keyword>
<name>A0A136JIW8_9PEZI</name>
<reference evidence="3" key="1">
    <citation type="submission" date="2016-02" db="EMBL/GenBank/DDBJ databases">
        <title>Draft genome sequence of Microdochium bolleyi, a fungal endophyte of beachgrass.</title>
        <authorList>
            <consortium name="DOE Joint Genome Institute"/>
            <person name="David A.S."/>
            <person name="May G."/>
            <person name="Haridas S."/>
            <person name="Lim J."/>
            <person name="Wang M."/>
            <person name="Labutti K."/>
            <person name="Lipzen A."/>
            <person name="Barry K."/>
            <person name="Grigoriev I.V."/>
        </authorList>
    </citation>
    <scope>NUCLEOTIDE SEQUENCE [LARGE SCALE GENOMIC DNA]</scope>
    <source>
        <strain evidence="3">J235TASD1</strain>
    </source>
</reference>
<evidence type="ECO:0000313" key="2">
    <source>
        <dbReference type="EMBL" id="KXJ97082.1"/>
    </source>
</evidence>
<evidence type="ECO:0000256" key="1">
    <source>
        <dbReference type="SAM" id="MobiDB-lite"/>
    </source>
</evidence>